<evidence type="ECO:0000256" key="1">
    <source>
        <dbReference type="SAM" id="MobiDB-lite"/>
    </source>
</evidence>
<feature type="transmembrane region" description="Helical" evidence="2">
    <location>
        <begin position="73"/>
        <end position="91"/>
    </location>
</feature>
<sequence>MTTQFETSSCQGGASPTSPDRESPAGNRTAVQEPVVQETLDGYGTPAPGTGSGEPKQPLGRRIWRGHPEDNRWIRPGFLLTLLLVGGLYTWNLTASGYANSFYL</sequence>
<keyword evidence="2" id="KW-0472">Membrane</keyword>
<keyword evidence="2" id="KW-1133">Transmembrane helix</keyword>
<feature type="region of interest" description="Disordered" evidence="1">
    <location>
        <begin position="1"/>
        <end position="62"/>
    </location>
</feature>
<dbReference type="EMBL" id="BNAT01000002">
    <property type="protein sequence ID" value="GHH82931.1"/>
    <property type="molecule type" value="Genomic_DNA"/>
</dbReference>
<feature type="compositionally biased region" description="Polar residues" evidence="1">
    <location>
        <begin position="1"/>
        <end position="18"/>
    </location>
</feature>
<keyword evidence="2" id="KW-0812">Transmembrane</keyword>
<keyword evidence="4" id="KW-1185">Reference proteome</keyword>
<reference evidence="3" key="1">
    <citation type="journal article" date="2014" name="Int. J. Syst. Evol. Microbiol.">
        <title>Complete genome sequence of Corynebacterium casei LMG S-19264T (=DSM 44701T), isolated from a smear-ripened cheese.</title>
        <authorList>
            <consortium name="US DOE Joint Genome Institute (JGI-PGF)"/>
            <person name="Walter F."/>
            <person name="Albersmeier A."/>
            <person name="Kalinowski J."/>
            <person name="Ruckert C."/>
        </authorList>
    </citation>
    <scope>NUCLEOTIDE SEQUENCE</scope>
    <source>
        <strain evidence="3">CGMCC 4.7403</strain>
    </source>
</reference>
<dbReference type="Proteomes" id="UP000603227">
    <property type="component" value="Unassembled WGS sequence"/>
</dbReference>
<evidence type="ECO:0000313" key="3">
    <source>
        <dbReference type="EMBL" id="GHH82931.1"/>
    </source>
</evidence>
<comment type="caution">
    <text evidence="3">The sequence shown here is derived from an EMBL/GenBank/DDBJ whole genome shotgun (WGS) entry which is preliminary data.</text>
</comment>
<evidence type="ECO:0000256" key="2">
    <source>
        <dbReference type="SAM" id="Phobius"/>
    </source>
</evidence>
<reference evidence="3" key="2">
    <citation type="submission" date="2020-09" db="EMBL/GenBank/DDBJ databases">
        <authorList>
            <person name="Sun Q."/>
            <person name="Zhou Y."/>
        </authorList>
    </citation>
    <scope>NUCLEOTIDE SEQUENCE</scope>
    <source>
        <strain evidence="3">CGMCC 4.7403</strain>
    </source>
</reference>
<organism evidence="3 4">
    <name type="scientific">Streptomyces capitiformicae</name>
    <dbReference type="NCBI Taxonomy" id="2014920"/>
    <lineage>
        <taxon>Bacteria</taxon>
        <taxon>Bacillati</taxon>
        <taxon>Actinomycetota</taxon>
        <taxon>Actinomycetes</taxon>
        <taxon>Kitasatosporales</taxon>
        <taxon>Streptomycetaceae</taxon>
        <taxon>Streptomyces</taxon>
    </lineage>
</organism>
<accession>A0A919L510</accession>
<gene>
    <name evidence="3" type="ORF">GCM10017771_08440</name>
</gene>
<name>A0A919L510_9ACTN</name>
<protein>
    <submittedName>
        <fullName evidence="3">Uncharacterized protein</fullName>
    </submittedName>
</protein>
<evidence type="ECO:0000313" key="4">
    <source>
        <dbReference type="Proteomes" id="UP000603227"/>
    </source>
</evidence>
<proteinExistence type="predicted"/>
<dbReference type="AlphaFoldDB" id="A0A919L510"/>